<dbReference type="OrthoDB" id="9800631at2"/>
<evidence type="ECO:0000259" key="2">
    <source>
        <dbReference type="Pfam" id="PF08327"/>
    </source>
</evidence>
<dbReference type="STRING" id="229203.SAMN05444338_10396"/>
<dbReference type="Proteomes" id="UP000198569">
    <property type="component" value="Unassembled WGS sequence"/>
</dbReference>
<keyword evidence="4" id="KW-1185">Reference proteome</keyword>
<name>A0A1H2U5J3_9FLAO</name>
<feature type="domain" description="Activator of Hsp90 ATPase homologue 1/2-like C-terminal" evidence="2">
    <location>
        <begin position="21"/>
        <end position="144"/>
    </location>
</feature>
<dbReference type="InterPro" id="IPR023393">
    <property type="entry name" value="START-like_dom_sf"/>
</dbReference>
<dbReference type="InterPro" id="IPR013538">
    <property type="entry name" value="ASHA1/2-like_C"/>
</dbReference>
<evidence type="ECO:0000313" key="3">
    <source>
        <dbReference type="EMBL" id="SDW51473.1"/>
    </source>
</evidence>
<sequence>METFDWTKFTKKIAVEGNLFDIYNAWTKPAALESWFLSKAIFRRAEKGIVDSQENILKNDKYEWSWYLYDVIEEGKVTKANGIDHLQFTFAGECLVDVQLKKQGEYVIVELTQKNIPTDNESKLNTRLGCESGWSFYLLNLKSVYEGGVDLRNKNPDFKGMLNS</sequence>
<evidence type="ECO:0000313" key="4">
    <source>
        <dbReference type="Proteomes" id="UP000198569"/>
    </source>
</evidence>
<protein>
    <submittedName>
        <fullName evidence="3">Activator of Hsp90 ATPase homolog 1-like protein</fullName>
    </submittedName>
</protein>
<comment type="similarity">
    <text evidence="1">Belongs to the AHA1 family.</text>
</comment>
<dbReference type="Pfam" id="PF08327">
    <property type="entry name" value="AHSA1"/>
    <property type="match status" value="1"/>
</dbReference>
<dbReference type="AlphaFoldDB" id="A0A1H2U5J3"/>
<accession>A0A1H2U5J3</accession>
<dbReference type="EMBL" id="FNMV01000003">
    <property type="protein sequence ID" value="SDW51473.1"/>
    <property type="molecule type" value="Genomic_DNA"/>
</dbReference>
<evidence type="ECO:0000256" key="1">
    <source>
        <dbReference type="ARBA" id="ARBA00006817"/>
    </source>
</evidence>
<organism evidence="3 4">
    <name type="scientific">Flavobacterium degerlachei</name>
    <dbReference type="NCBI Taxonomy" id="229203"/>
    <lineage>
        <taxon>Bacteria</taxon>
        <taxon>Pseudomonadati</taxon>
        <taxon>Bacteroidota</taxon>
        <taxon>Flavobacteriia</taxon>
        <taxon>Flavobacteriales</taxon>
        <taxon>Flavobacteriaceae</taxon>
        <taxon>Flavobacterium</taxon>
    </lineage>
</organism>
<reference evidence="4" key="1">
    <citation type="submission" date="2016-10" db="EMBL/GenBank/DDBJ databases">
        <authorList>
            <person name="Varghese N."/>
            <person name="Submissions S."/>
        </authorList>
    </citation>
    <scope>NUCLEOTIDE SEQUENCE [LARGE SCALE GENOMIC DNA]</scope>
    <source>
        <strain evidence="4">DSM 15718</strain>
    </source>
</reference>
<proteinExistence type="inferred from homology"/>
<dbReference type="SUPFAM" id="SSF55961">
    <property type="entry name" value="Bet v1-like"/>
    <property type="match status" value="1"/>
</dbReference>
<gene>
    <name evidence="3" type="ORF">SAMN05444338_10396</name>
</gene>
<dbReference type="Gene3D" id="3.30.530.20">
    <property type="match status" value="1"/>
</dbReference>
<dbReference type="RefSeq" id="WP_091429990.1">
    <property type="nucleotide sequence ID" value="NZ_FNMV01000003.1"/>
</dbReference>